<evidence type="ECO:0000313" key="2">
    <source>
        <dbReference type="EMBL" id="KAF5694842.1"/>
    </source>
</evidence>
<feature type="compositionally biased region" description="Basic and acidic residues" evidence="1">
    <location>
        <begin position="1"/>
        <end position="21"/>
    </location>
</feature>
<accession>A0A8H6CWP1</accession>
<name>A0A8H6CWP1_9HYPO</name>
<proteinExistence type="predicted"/>
<comment type="caution">
    <text evidence="2">The sequence shown here is derived from an EMBL/GenBank/DDBJ whole genome shotgun (WGS) entry which is preliminary data.</text>
</comment>
<gene>
    <name evidence="2" type="ORF">FDENT_971</name>
</gene>
<dbReference type="Proteomes" id="UP000562682">
    <property type="component" value="Unassembled WGS sequence"/>
</dbReference>
<feature type="region of interest" description="Disordered" evidence="1">
    <location>
        <begin position="1"/>
        <end position="41"/>
    </location>
</feature>
<protein>
    <submittedName>
        <fullName evidence="2">Uncharacterized protein</fullName>
    </submittedName>
</protein>
<evidence type="ECO:0000256" key="1">
    <source>
        <dbReference type="SAM" id="MobiDB-lite"/>
    </source>
</evidence>
<feature type="compositionally biased region" description="Polar residues" evidence="1">
    <location>
        <begin position="27"/>
        <end position="41"/>
    </location>
</feature>
<dbReference type="EMBL" id="JAAOAK010000018">
    <property type="protein sequence ID" value="KAF5694842.1"/>
    <property type="molecule type" value="Genomic_DNA"/>
</dbReference>
<evidence type="ECO:0000313" key="3">
    <source>
        <dbReference type="Proteomes" id="UP000562682"/>
    </source>
</evidence>
<reference evidence="2 3" key="1">
    <citation type="submission" date="2020-05" db="EMBL/GenBank/DDBJ databases">
        <title>Identification and distribution of gene clusters putatively required for synthesis of sphingolipid metabolism inhibitors in phylogenetically diverse species of the filamentous fungus Fusarium.</title>
        <authorList>
            <person name="Kim H.-S."/>
            <person name="Busman M."/>
            <person name="Brown D.W."/>
            <person name="Divon H."/>
            <person name="Uhlig S."/>
            <person name="Proctor R.H."/>
        </authorList>
    </citation>
    <scope>NUCLEOTIDE SEQUENCE [LARGE SCALE GENOMIC DNA]</scope>
    <source>
        <strain evidence="2 3">NRRL 25311</strain>
    </source>
</reference>
<keyword evidence="3" id="KW-1185">Reference proteome</keyword>
<sequence>MGMKRRGSELDHEAKKFKSDDGIGNDEVSSSNSVQTTPVLSRQPITDLNDLSQIARRQIRYLLQALRDVSPQSLSEVDILGQINAINSDSRRPIFTYKPPDTVMIIGHSPREIDVGHNCEKIGGGRLVSTISAVPYANGGYFTVEIDHPQLYMGNLAIPCREDWESKFEETPWKDEYLLQVQSLAREAVIAHNREVLCWWLRKIAHAETPLRHFSGREMARGEFLTGDVVWTTASRDTWGFHG</sequence>
<organism evidence="2 3">
    <name type="scientific">Fusarium denticulatum</name>
    <dbReference type="NCBI Taxonomy" id="48507"/>
    <lineage>
        <taxon>Eukaryota</taxon>
        <taxon>Fungi</taxon>
        <taxon>Dikarya</taxon>
        <taxon>Ascomycota</taxon>
        <taxon>Pezizomycotina</taxon>
        <taxon>Sordariomycetes</taxon>
        <taxon>Hypocreomycetidae</taxon>
        <taxon>Hypocreales</taxon>
        <taxon>Nectriaceae</taxon>
        <taxon>Fusarium</taxon>
        <taxon>Fusarium fujikuroi species complex</taxon>
    </lineage>
</organism>
<dbReference type="AlphaFoldDB" id="A0A8H6CWP1"/>